<feature type="domain" description="Formamidopyrimidine-DNA glycosylase catalytic" evidence="15">
    <location>
        <begin position="2"/>
        <end position="90"/>
    </location>
</feature>
<sequence length="275" mass="31684">MPEGPEIRKAADRVERAIAPYPVSEIFFAFDHLKPYAEKLTGRQIEAVQTHGKAMLIRFDNDLSIYSHNQLYGKWMVRNTYNYPETNRQLRLAIHNEKKSALLYSASDIAVLTPPEVEQHPFLSKLGPDVLDRTLTPQAIQDLLKSRSHQRRQFTTLFLDQHFLAGVGNYLRSEILFVARQHPRRKPVDCSDEELLALGEAAIAVPYQSYQYSGITNDLDLANRLKAEGVSRRQYRHWVFNRDGKPCYVCGTPICKDFASSRRFYYCPVCQSLDD</sequence>
<comment type="caution">
    <text evidence="16">The sequence shown here is derived from an EMBL/GenBank/DDBJ whole genome shotgun (WGS) entry which is preliminary data.</text>
</comment>
<keyword evidence="12" id="KW-0326">Glycosidase</keyword>
<evidence type="ECO:0000256" key="7">
    <source>
        <dbReference type="ARBA" id="ARBA00022833"/>
    </source>
</evidence>
<dbReference type="InterPro" id="IPR044091">
    <property type="entry name" value="EcNei-like_N"/>
</dbReference>
<evidence type="ECO:0000256" key="10">
    <source>
        <dbReference type="ARBA" id="ARBA00023239"/>
    </source>
</evidence>
<keyword evidence="11" id="KW-0511">Multifunctional enzyme</keyword>
<evidence type="ECO:0000256" key="5">
    <source>
        <dbReference type="ARBA" id="ARBA00022771"/>
    </source>
</evidence>
<evidence type="ECO:0000256" key="9">
    <source>
        <dbReference type="ARBA" id="ARBA00023204"/>
    </source>
</evidence>
<evidence type="ECO:0000256" key="12">
    <source>
        <dbReference type="ARBA" id="ARBA00023295"/>
    </source>
</evidence>
<name>A0A8J7AAU5_9CYAN</name>
<keyword evidence="3" id="KW-0479">Metal-binding</keyword>
<dbReference type="EMBL" id="JADEXG010000003">
    <property type="protein sequence ID" value="MBE9076094.1"/>
    <property type="molecule type" value="Genomic_DNA"/>
</dbReference>
<evidence type="ECO:0000256" key="11">
    <source>
        <dbReference type="ARBA" id="ARBA00023268"/>
    </source>
</evidence>
<dbReference type="SUPFAM" id="SSF81624">
    <property type="entry name" value="N-terminal domain of MutM-like DNA repair proteins"/>
    <property type="match status" value="1"/>
</dbReference>
<dbReference type="InterPro" id="IPR010979">
    <property type="entry name" value="Ribosomal_uS13-like_H2TH"/>
</dbReference>
<dbReference type="InterPro" id="IPR000214">
    <property type="entry name" value="Znf_DNA_glyclase/AP_lyase"/>
</dbReference>
<dbReference type="SUPFAM" id="SSF46946">
    <property type="entry name" value="S13-like H2TH domain"/>
    <property type="match status" value="1"/>
</dbReference>
<evidence type="ECO:0000256" key="6">
    <source>
        <dbReference type="ARBA" id="ARBA00022801"/>
    </source>
</evidence>
<keyword evidence="9" id="KW-0234">DNA repair</keyword>
<keyword evidence="8" id="KW-0238">DNA-binding</keyword>
<gene>
    <name evidence="16" type="primary">nei</name>
    <name evidence="16" type="ORF">IQ241_02090</name>
</gene>
<dbReference type="PROSITE" id="PS51066">
    <property type="entry name" value="ZF_FPG_2"/>
    <property type="match status" value="1"/>
</dbReference>
<dbReference type="Pfam" id="PF06831">
    <property type="entry name" value="H2TH"/>
    <property type="match status" value="1"/>
</dbReference>
<dbReference type="SMART" id="SM01232">
    <property type="entry name" value="H2TH"/>
    <property type="match status" value="1"/>
</dbReference>
<keyword evidence="6" id="KW-0378">Hydrolase</keyword>
<dbReference type="InterPro" id="IPR015886">
    <property type="entry name" value="H2TH_FPG"/>
</dbReference>
<protein>
    <recommendedName>
        <fullName evidence="2">DNA-(apurinic or apyrimidinic site) lyase</fullName>
        <ecNumber evidence="2">4.2.99.18</ecNumber>
    </recommendedName>
</protein>
<reference evidence="16" key="1">
    <citation type="submission" date="2020-10" db="EMBL/GenBank/DDBJ databases">
        <authorList>
            <person name="Castelo-Branco R."/>
            <person name="Eusebio N."/>
            <person name="Adriana R."/>
            <person name="Vieira A."/>
            <person name="Brugerolle De Fraissinette N."/>
            <person name="Rezende De Castro R."/>
            <person name="Schneider M.P."/>
            <person name="Vasconcelos V."/>
            <person name="Leao P.N."/>
        </authorList>
    </citation>
    <scope>NUCLEOTIDE SEQUENCE</scope>
    <source>
        <strain evidence="16">LEGE 07310</strain>
    </source>
</reference>
<evidence type="ECO:0000259" key="15">
    <source>
        <dbReference type="PROSITE" id="PS51068"/>
    </source>
</evidence>
<evidence type="ECO:0000256" key="13">
    <source>
        <dbReference type="PROSITE-ProRule" id="PRU00391"/>
    </source>
</evidence>
<dbReference type="GO" id="GO:0008270">
    <property type="term" value="F:zinc ion binding"/>
    <property type="evidence" value="ECO:0007669"/>
    <property type="project" value="UniProtKB-KW"/>
</dbReference>
<dbReference type="GO" id="GO:0000703">
    <property type="term" value="F:oxidized pyrimidine nucleobase lesion DNA N-glycosylase activity"/>
    <property type="evidence" value="ECO:0007669"/>
    <property type="project" value="InterPro"/>
</dbReference>
<dbReference type="EC" id="4.2.99.18" evidence="2"/>
<dbReference type="NCBIfam" id="NF007763">
    <property type="entry name" value="PRK10445.1"/>
    <property type="match status" value="1"/>
</dbReference>
<dbReference type="CDD" id="cd08965">
    <property type="entry name" value="EcNei-like_N"/>
    <property type="match status" value="1"/>
</dbReference>
<keyword evidence="16" id="KW-0540">Nuclease</keyword>
<dbReference type="SMART" id="SM00898">
    <property type="entry name" value="Fapy_DNA_glyco"/>
    <property type="match status" value="1"/>
</dbReference>
<keyword evidence="7" id="KW-0862">Zinc</keyword>
<dbReference type="Proteomes" id="UP000636505">
    <property type="component" value="Unassembled WGS sequence"/>
</dbReference>
<dbReference type="GO" id="GO:0140078">
    <property type="term" value="F:class I DNA-(apurinic or apyrimidinic site) endonuclease activity"/>
    <property type="evidence" value="ECO:0007669"/>
    <property type="project" value="UniProtKB-EC"/>
</dbReference>
<dbReference type="Pfam" id="PF01149">
    <property type="entry name" value="Fapy_DNA_glyco"/>
    <property type="match status" value="1"/>
</dbReference>
<evidence type="ECO:0000313" key="17">
    <source>
        <dbReference type="Proteomes" id="UP000636505"/>
    </source>
</evidence>
<keyword evidence="5 13" id="KW-0863">Zinc-finger</keyword>
<dbReference type="InterPro" id="IPR012319">
    <property type="entry name" value="FPG_cat"/>
</dbReference>
<keyword evidence="4" id="KW-0227">DNA damage</keyword>
<dbReference type="Gene3D" id="1.10.8.50">
    <property type="match status" value="1"/>
</dbReference>
<evidence type="ECO:0000256" key="4">
    <source>
        <dbReference type="ARBA" id="ARBA00022763"/>
    </source>
</evidence>
<dbReference type="PANTHER" id="PTHR42697:SF1">
    <property type="entry name" value="ENDONUCLEASE 8"/>
    <property type="match status" value="1"/>
</dbReference>
<evidence type="ECO:0000313" key="16">
    <source>
        <dbReference type="EMBL" id="MBE9076094.1"/>
    </source>
</evidence>
<dbReference type="SUPFAM" id="SSF57716">
    <property type="entry name" value="Glucocorticoid receptor-like (DNA-binding domain)"/>
    <property type="match status" value="1"/>
</dbReference>
<dbReference type="InterPro" id="IPR035937">
    <property type="entry name" value="FPG_N"/>
</dbReference>
<evidence type="ECO:0000256" key="3">
    <source>
        <dbReference type="ARBA" id="ARBA00022723"/>
    </source>
</evidence>
<evidence type="ECO:0000256" key="8">
    <source>
        <dbReference type="ARBA" id="ARBA00023125"/>
    </source>
</evidence>
<feature type="domain" description="FPG-type" evidence="14">
    <location>
        <begin position="238"/>
        <end position="272"/>
    </location>
</feature>
<dbReference type="GO" id="GO:0003684">
    <property type="term" value="F:damaged DNA binding"/>
    <property type="evidence" value="ECO:0007669"/>
    <property type="project" value="InterPro"/>
</dbReference>
<dbReference type="Gene3D" id="3.20.190.10">
    <property type="entry name" value="MutM-like, N-terminal"/>
    <property type="match status" value="1"/>
</dbReference>
<proteinExistence type="inferred from homology"/>
<organism evidence="16 17">
    <name type="scientific">Vasconcelosia minhoensis LEGE 07310</name>
    <dbReference type="NCBI Taxonomy" id="915328"/>
    <lineage>
        <taxon>Bacteria</taxon>
        <taxon>Bacillati</taxon>
        <taxon>Cyanobacteriota</taxon>
        <taxon>Cyanophyceae</taxon>
        <taxon>Nodosilineales</taxon>
        <taxon>Cymatolegaceae</taxon>
        <taxon>Vasconcelosia</taxon>
        <taxon>Vasconcelosia minhoensis</taxon>
    </lineage>
</organism>
<dbReference type="PROSITE" id="PS51068">
    <property type="entry name" value="FPG_CAT"/>
    <property type="match status" value="1"/>
</dbReference>
<keyword evidence="10 16" id="KW-0456">Lyase</keyword>
<dbReference type="RefSeq" id="WP_193904751.1">
    <property type="nucleotide sequence ID" value="NZ_JADEXG010000003.1"/>
</dbReference>
<keyword evidence="16" id="KW-0255">Endonuclease</keyword>
<evidence type="ECO:0000259" key="14">
    <source>
        <dbReference type="PROSITE" id="PS51066"/>
    </source>
</evidence>
<dbReference type="PANTHER" id="PTHR42697">
    <property type="entry name" value="ENDONUCLEASE 8"/>
    <property type="match status" value="1"/>
</dbReference>
<accession>A0A8J7AAU5</accession>
<evidence type="ECO:0000256" key="1">
    <source>
        <dbReference type="ARBA" id="ARBA00009409"/>
    </source>
</evidence>
<dbReference type="GO" id="GO:0006284">
    <property type="term" value="P:base-excision repair"/>
    <property type="evidence" value="ECO:0007669"/>
    <property type="project" value="InterPro"/>
</dbReference>
<comment type="similarity">
    <text evidence="1">Belongs to the FPG family.</text>
</comment>
<evidence type="ECO:0000256" key="2">
    <source>
        <dbReference type="ARBA" id="ARBA00012720"/>
    </source>
</evidence>
<dbReference type="AlphaFoldDB" id="A0A8J7AAU5"/>
<keyword evidence="17" id="KW-1185">Reference proteome</keyword>